<comment type="caution">
    <text evidence="3">The sequence shown here is derived from an EMBL/GenBank/DDBJ whole genome shotgun (WGS) entry which is preliminary data.</text>
</comment>
<reference evidence="3" key="1">
    <citation type="submission" date="2022-09" db="EMBL/GenBank/DDBJ databases">
        <title>Genome analysis and characterization of larvicidal activity of Brevibacillus strains.</title>
        <authorList>
            <person name="Patrusheva E.V."/>
            <person name="Izotova A.O."/>
            <person name="Toshchakov S.V."/>
            <person name="Sineoky S.P."/>
        </authorList>
    </citation>
    <scope>NUCLEOTIDE SEQUENCE</scope>
    <source>
        <strain evidence="3">VKPM_B-13247</strain>
    </source>
</reference>
<gene>
    <name evidence="3" type="ORF">O0554_27585</name>
</gene>
<dbReference type="InterPro" id="IPR054564">
    <property type="entry name" value="Gp18_domIII_N"/>
</dbReference>
<feature type="region of interest" description="Disordered" evidence="1">
    <location>
        <begin position="1"/>
        <end position="26"/>
    </location>
</feature>
<dbReference type="EMBL" id="JAPTNE010000160">
    <property type="protein sequence ID" value="MCZ0810566.1"/>
    <property type="molecule type" value="Genomic_DNA"/>
</dbReference>
<name>A0AAP3DM69_BRELA</name>
<feature type="domain" description="Tail sheath protein Gp18-like" evidence="2">
    <location>
        <begin position="34"/>
        <end position="91"/>
    </location>
</feature>
<dbReference type="AlphaFoldDB" id="A0AAP3DM69"/>
<dbReference type="Pfam" id="PF22671">
    <property type="entry name" value="Gp18_domIII_N"/>
    <property type="match status" value="1"/>
</dbReference>
<evidence type="ECO:0000259" key="2">
    <source>
        <dbReference type="Pfam" id="PF22671"/>
    </source>
</evidence>
<evidence type="ECO:0000313" key="3">
    <source>
        <dbReference type="EMBL" id="MCZ0810566.1"/>
    </source>
</evidence>
<proteinExistence type="predicted"/>
<sequence>MAGGGEWLTQNKDRPGTYTNVKSEPKPLGAIGDRGIATMALELPWGDSQTIIEITAGENILNKLGFDITRDEVLLVREALKRAKTLKLWRLNKGTPAKATLGTVTIT</sequence>
<organism evidence="3 4">
    <name type="scientific">Brevibacillus laterosporus</name>
    <name type="common">Bacillus laterosporus</name>
    <dbReference type="NCBI Taxonomy" id="1465"/>
    <lineage>
        <taxon>Bacteria</taxon>
        <taxon>Bacillati</taxon>
        <taxon>Bacillota</taxon>
        <taxon>Bacilli</taxon>
        <taxon>Bacillales</taxon>
        <taxon>Paenibacillaceae</taxon>
        <taxon>Brevibacillus</taxon>
    </lineage>
</organism>
<evidence type="ECO:0000313" key="4">
    <source>
        <dbReference type="Proteomes" id="UP001077662"/>
    </source>
</evidence>
<feature type="non-terminal residue" evidence="3">
    <location>
        <position position="107"/>
    </location>
</feature>
<evidence type="ECO:0000256" key="1">
    <source>
        <dbReference type="SAM" id="MobiDB-lite"/>
    </source>
</evidence>
<protein>
    <submittedName>
        <fullName evidence="3">Phage tail sheath protein</fullName>
    </submittedName>
</protein>
<accession>A0AAP3DM69</accession>
<dbReference type="Proteomes" id="UP001077662">
    <property type="component" value="Unassembled WGS sequence"/>
</dbReference>
<dbReference type="Gene3D" id="3.30.1490.360">
    <property type="match status" value="1"/>
</dbReference>